<dbReference type="InParanoid" id="A0A0C2T5C0"/>
<dbReference type="Proteomes" id="UP000054549">
    <property type="component" value="Unassembled WGS sequence"/>
</dbReference>
<keyword evidence="2" id="KW-1185">Reference proteome</keyword>
<sequence>MNNPLPLLLQAVQLGLWQPPTKYLIVLIPPATHIITRVRALHTFKPTKLRAWAIFDRMMEEVWQDTTSILEVCILLALFNFSEKFDPIVFEETSLHAHMLFLSLITPE</sequence>
<name>A0A0C2T5C0_AMAMK</name>
<evidence type="ECO:0000313" key="2">
    <source>
        <dbReference type="Proteomes" id="UP000054549"/>
    </source>
</evidence>
<evidence type="ECO:0000313" key="1">
    <source>
        <dbReference type="EMBL" id="KIL61769.1"/>
    </source>
</evidence>
<accession>A0A0C2T5C0</accession>
<dbReference type="AlphaFoldDB" id="A0A0C2T5C0"/>
<protein>
    <submittedName>
        <fullName evidence="1">Uncharacterized protein</fullName>
    </submittedName>
</protein>
<organism evidence="1 2">
    <name type="scientific">Amanita muscaria (strain Koide BX008)</name>
    <dbReference type="NCBI Taxonomy" id="946122"/>
    <lineage>
        <taxon>Eukaryota</taxon>
        <taxon>Fungi</taxon>
        <taxon>Dikarya</taxon>
        <taxon>Basidiomycota</taxon>
        <taxon>Agaricomycotina</taxon>
        <taxon>Agaricomycetes</taxon>
        <taxon>Agaricomycetidae</taxon>
        <taxon>Agaricales</taxon>
        <taxon>Pluteineae</taxon>
        <taxon>Amanitaceae</taxon>
        <taxon>Amanita</taxon>
    </lineage>
</organism>
<reference evidence="1 2" key="1">
    <citation type="submission" date="2014-04" db="EMBL/GenBank/DDBJ databases">
        <title>Evolutionary Origins and Diversification of the Mycorrhizal Mutualists.</title>
        <authorList>
            <consortium name="DOE Joint Genome Institute"/>
            <consortium name="Mycorrhizal Genomics Consortium"/>
            <person name="Kohler A."/>
            <person name="Kuo A."/>
            <person name="Nagy L.G."/>
            <person name="Floudas D."/>
            <person name="Copeland A."/>
            <person name="Barry K.W."/>
            <person name="Cichocki N."/>
            <person name="Veneault-Fourrey C."/>
            <person name="LaButti K."/>
            <person name="Lindquist E.A."/>
            <person name="Lipzen A."/>
            <person name="Lundell T."/>
            <person name="Morin E."/>
            <person name="Murat C."/>
            <person name="Riley R."/>
            <person name="Ohm R."/>
            <person name="Sun H."/>
            <person name="Tunlid A."/>
            <person name="Henrissat B."/>
            <person name="Grigoriev I.V."/>
            <person name="Hibbett D.S."/>
            <person name="Martin F."/>
        </authorList>
    </citation>
    <scope>NUCLEOTIDE SEQUENCE [LARGE SCALE GENOMIC DNA]</scope>
    <source>
        <strain evidence="1 2">Koide BX008</strain>
    </source>
</reference>
<dbReference type="HOGENOM" id="CLU_2196272_0_0_1"/>
<gene>
    <name evidence="1" type="ORF">M378DRAFT_13328</name>
</gene>
<proteinExistence type="predicted"/>
<dbReference type="EMBL" id="KN818280">
    <property type="protein sequence ID" value="KIL61769.1"/>
    <property type="molecule type" value="Genomic_DNA"/>
</dbReference>